<dbReference type="PANTHER" id="PTHR43489:SF6">
    <property type="entry name" value="HYDROXYPYRUVATE ISOMERASE-RELATED"/>
    <property type="match status" value="1"/>
</dbReference>
<organism evidence="5 6">
    <name type="scientific">Sinorhizobium glycinis</name>
    <dbReference type="NCBI Taxonomy" id="1472378"/>
    <lineage>
        <taxon>Bacteria</taxon>
        <taxon>Pseudomonadati</taxon>
        <taxon>Pseudomonadota</taxon>
        <taxon>Alphaproteobacteria</taxon>
        <taxon>Hyphomicrobiales</taxon>
        <taxon>Rhizobiaceae</taxon>
        <taxon>Sinorhizobium/Ensifer group</taxon>
        <taxon>Sinorhizobium</taxon>
    </lineage>
</organism>
<dbReference type="EMBL" id="LPUX01000064">
    <property type="protein sequence ID" value="OAP36902.1"/>
    <property type="molecule type" value="Genomic_DNA"/>
</dbReference>
<dbReference type="PIRSF" id="PIRSF006241">
    <property type="entry name" value="HyI"/>
    <property type="match status" value="1"/>
</dbReference>
<dbReference type="PANTHER" id="PTHR43489">
    <property type="entry name" value="ISOMERASE"/>
    <property type="match status" value="1"/>
</dbReference>
<dbReference type="STRING" id="1472378.AU381_20790"/>
<evidence type="ECO:0000313" key="5">
    <source>
        <dbReference type="EMBL" id="OAP36902.1"/>
    </source>
</evidence>
<accession>A0A178XQ76</accession>
<dbReference type="Gene3D" id="3.20.20.150">
    <property type="entry name" value="Divalent-metal-dependent TIM barrel enzymes"/>
    <property type="match status" value="1"/>
</dbReference>
<evidence type="ECO:0000313" key="6">
    <source>
        <dbReference type="Proteomes" id="UP000094025"/>
    </source>
</evidence>
<feature type="active site" description="Proton donor/acceptor" evidence="3">
    <location>
        <position position="141"/>
    </location>
</feature>
<dbReference type="OrthoDB" id="9786584at2"/>
<dbReference type="InterPro" id="IPR050417">
    <property type="entry name" value="Sugar_Epim/Isomerase"/>
</dbReference>
<evidence type="ECO:0000256" key="2">
    <source>
        <dbReference type="PIRNR" id="PIRNR006241"/>
    </source>
</evidence>
<keyword evidence="5" id="KW-0670">Pyruvate</keyword>
<dbReference type="RefSeq" id="WP_064244125.1">
    <property type="nucleotide sequence ID" value="NZ_LPUX01000064.1"/>
</dbReference>
<feature type="domain" description="Xylose isomerase-like TIM barrel" evidence="4">
    <location>
        <begin position="21"/>
        <end position="254"/>
    </location>
</feature>
<protein>
    <submittedName>
        <fullName evidence="5">Hydroxypyruvate isomerase</fullName>
    </submittedName>
</protein>
<keyword evidence="1 2" id="KW-0413">Isomerase</keyword>
<dbReference type="FunFam" id="3.20.20.150:FF:000007">
    <property type="entry name" value="Hydroxypyruvate isomerase"/>
    <property type="match status" value="1"/>
</dbReference>
<dbReference type="NCBIfam" id="NF043033">
    <property type="entry name" value="OxoTetrIsom"/>
    <property type="match status" value="1"/>
</dbReference>
<proteinExistence type="inferred from homology"/>
<keyword evidence="6" id="KW-1185">Reference proteome</keyword>
<comment type="caution">
    <text evidence="5">The sequence shown here is derived from an EMBL/GenBank/DDBJ whole genome shotgun (WGS) entry which is preliminary data.</text>
</comment>
<dbReference type="GO" id="GO:0008903">
    <property type="term" value="F:hydroxypyruvate isomerase activity"/>
    <property type="evidence" value="ECO:0007669"/>
    <property type="project" value="TreeGrafter"/>
</dbReference>
<dbReference type="InterPro" id="IPR036237">
    <property type="entry name" value="Xyl_isomerase-like_sf"/>
</dbReference>
<dbReference type="Proteomes" id="UP000094025">
    <property type="component" value="Unassembled WGS sequence"/>
</dbReference>
<dbReference type="GO" id="GO:0046487">
    <property type="term" value="P:glyoxylate metabolic process"/>
    <property type="evidence" value="ECO:0007669"/>
    <property type="project" value="TreeGrafter"/>
</dbReference>
<evidence type="ECO:0000256" key="3">
    <source>
        <dbReference type="PIRSR" id="PIRSR006241-50"/>
    </source>
</evidence>
<feature type="active site" description="Proton donor/acceptor" evidence="3">
    <location>
        <position position="238"/>
    </location>
</feature>
<dbReference type="InterPro" id="IPR013022">
    <property type="entry name" value="Xyl_isomerase-like_TIM-brl"/>
</dbReference>
<dbReference type="SUPFAM" id="SSF51658">
    <property type="entry name" value="Xylose isomerase-like"/>
    <property type="match status" value="1"/>
</dbReference>
<dbReference type="Pfam" id="PF01261">
    <property type="entry name" value="AP_endonuc_2"/>
    <property type="match status" value="1"/>
</dbReference>
<comment type="similarity">
    <text evidence="2">Belongs to the hyi family.</text>
</comment>
<dbReference type="InterPro" id="IPR053398">
    <property type="entry name" value="HPT_OtnI_isomerases"/>
</dbReference>
<gene>
    <name evidence="5" type="ORF">AU381_20790</name>
</gene>
<dbReference type="AlphaFoldDB" id="A0A178XQ76"/>
<evidence type="ECO:0000256" key="1">
    <source>
        <dbReference type="ARBA" id="ARBA00023235"/>
    </source>
</evidence>
<name>A0A178XQ76_9HYPH</name>
<dbReference type="InterPro" id="IPR026040">
    <property type="entry name" value="HyI-like"/>
</dbReference>
<evidence type="ECO:0000259" key="4">
    <source>
        <dbReference type="Pfam" id="PF01261"/>
    </source>
</evidence>
<sequence>MPVFAANLTMMFNEWPFLDRFDAAADAGFTAVEYLFPYEAPPEAIAERLARNKLEQALFNLPPGDWAAGERGIAALPGRFEELKADVERALDYAAATGVKRLHLMAGLADPSDSEAADCYRRAVAYAAERLAEKGLDLLLEPINARNMPGYFLNDFGAAERLIADLGLANLKLQFDIYHRQIIHGDVTMALRRLMPVTGHIQIASVPSRQEPDGEELNYPYLFAEIDRLGYAGFVGCEYSPSSGTLEGLAWFKPFARS</sequence>
<reference evidence="5 6" key="1">
    <citation type="journal article" date="2016" name="Int. J. Syst. Evol. Microbiol.">
        <title>Ensifer glycinis sp. nov., an novel rhizobial species associated with Glycine spp.</title>
        <authorList>
            <person name="Yan H."/>
            <person name="Yan J."/>
            <person name="Sui X.H."/>
            <person name="Wang E.T."/>
            <person name="Chen W.X."/>
            <person name="Zhang X.X."/>
            <person name="Chen W.F."/>
        </authorList>
    </citation>
    <scope>NUCLEOTIDE SEQUENCE [LARGE SCALE GENOMIC DNA]</scope>
    <source>
        <strain evidence="5 6">CCBAU 23380</strain>
    </source>
</reference>